<dbReference type="SUPFAM" id="SSF48317">
    <property type="entry name" value="Acid phosphatase/Vanadium-dependent haloperoxidase"/>
    <property type="match status" value="1"/>
</dbReference>
<keyword evidence="1" id="KW-0812">Transmembrane</keyword>
<feature type="transmembrane region" description="Helical" evidence="1">
    <location>
        <begin position="180"/>
        <end position="200"/>
    </location>
</feature>
<evidence type="ECO:0000259" key="2">
    <source>
        <dbReference type="Pfam" id="PF01569"/>
    </source>
</evidence>
<keyword evidence="4" id="KW-1185">Reference proteome</keyword>
<dbReference type="STRING" id="1736691.SAMN06295964_1548"/>
<feature type="transmembrane region" description="Helical" evidence="1">
    <location>
        <begin position="91"/>
        <end position="109"/>
    </location>
</feature>
<protein>
    <submittedName>
        <fullName evidence="3">PAP2 superfamily protein</fullName>
    </submittedName>
</protein>
<dbReference type="AlphaFoldDB" id="A0A1T4Z0E2"/>
<feature type="transmembrane region" description="Helical" evidence="1">
    <location>
        <begin position="129"/>
        <end position="150"/>
    </location>
</feature>
<dbReference type="InterPro" id="IPR000326">
    <property type="entry name" value="PAP2/HPO"/>
</dbReference>
<feature type="transmembrane region" description="Helical" evidence="1">
    <location>
        <begin position="240"/>
        <end position="261"/>
    </location>
</feature>
<dbReference type="Proteomes" id="UP000191040">
    <property type="component" value="Chromosome I"/>
</dbReference>
<dbReference type="InterPro" id="IPR036938">
    <property type="entry name" value="PAP2/HPO_sf"/>
</dbReference>
<evidence type="ECO:0000313" key="3">
    <source>
        <dbReference type="EMBL" id="SKB07031.1"/>
    </source>
</evidence>
<gene>
    <name evidence="3" type="ORF">SAMN06295964_1548</name>
</gene>
<reference evidence="4" key="1">
    <citation type="submission" date="2017-02" db="EMBL/GenBank/DDBJ databases">
        <authorList>
            <person name="Varghese N."/>
            <person name="Submissions S."/>
        </authorList>
    </citation>
    <scope>NUCLEOTIDE SEQUENCE [LARGE SCALE GENOMIC DNA]</scope>
    <source>
        <strain evidence="4">9H-4</strain>
    </source>
</reference>
<keyword evidence="1" id="KW-0472">Membrane</keyword>
<feature type="transmembrane region" description="Helical" evidence="1">
    <location>
        <begin position="207"/>
        <end position="228"/>
    </location>
</feature>
<feature type="transmembrane region" description="Helical" evidence="1">
    <location>
        <begin position="157"/>
        <end position="174"/>
    </location>
</feature>
<dbReference type="Pfam" id="PF01569">
    <property type="entry name" value="PAP2"/>
    <property type="match status" value="1"/>
</dbReference>
<feature type="domain" description="Phosphatidic acid phosphatase type 2/haloperoxidase" evidence="2">
    <location>
        <begin position="116"/>
        <end position="198"/>
    </location>
</feature>
<dbReference type="Gene3D" id="1.20.144.10">
    <property type="entry name" value="Phosphatidic acid phosphatase type 2/haloperoxidase"/>
    <property type="match status" value="1"/>
</dbReference>
<accession>A0A1T4Z0E2</accession>
<name>A0A1T4Z0E2_9ACTN</name>
<feature type="transmembrane region" description="Helical" evidence="1">
    <location>
        <begin position="63"/>
        <end position="84"/>
    </location>
</feature>
<keyword evidence="1" id="KW-1133">Transmembrane helix</keyword>
<dbReference type="OrthoDB" id="3240395at2"/>
<evidence type="ECO:0000313" key="4">
    <source>
        <dbReference type="Proteomes" id="UP000191040"/>
    </source>
</evidence>
<evidence type="ECO:0000256" key="1">
    <source>
        <dbReference type="SAM" id="Phobius"/>
    </source>
</evidence>
<dbReference type="RefSeq" id="WP_078699613.1">
    <property type="nucleotide sequence ID" value="NZ_LT796768.1"/>
</dbReference>
<dbReference type="EMBL" id="LT796768">
    <property type="protein sequence ID" value="SKB07031.1"/>
    <property type="molecule type" value="Genomic_DNA"/>
</dbReference>
<organism evidence="3 4">
    <name type="scientific">Aeromicrobium choanae</name>
    <dbReference type="NCBI Taxonomy" id="1736691"/>
    <lineage>
        <taxon>Bacteria</taxon>
        <taxon>Bacillati</taxon>
        <taxon>Actinomycetota</taxon>
        <taxon>Actinomycetes</taxon>
        <taxon>Propionibacteriales</taxon>
        <taxon>Nocardioidaceae</taxon>
        <taxon>Aeromicrobium</taxon>
    </lineage>
</organism>
<sequence length="265" mass="26817">MSSTTRLPARVSVPALVTGAAAVTAFVLLVRVALSSARGQAADEQAMLTVAAGREAELTLLSILGRVPIWSAATLAVVCLLLAARRHHWRAVFAAAVVIVGSNVTTQVLKHGLLERPDLGHGVHNSLPSGHVTVVVSVVAALLIVVPAAARAPIAGLGTFASGLTGLSTIVAGWHRPADVVAALLVVLAWCAIAVMIHGGRRARTRAVLPTALAGAACSLLGIVLIGVRPVAGMDGFLDASLVLGAVALVSALVVSAMAWISPEA</sequence>
<proteinExistence type="predicted"/>